<feature type="region of interest" description="Disordered" evidence="5">
    <location>
        <begin position="444"/>
        <end position="467"/>
    </location>
</feature>
<dbReference type="Pfam" id="PF08711">
    <property type="entry name" value="Med26"/>
    <property type="match status" value="1"/>
</dbReference>
<reference evidence="7 8" key="1">
    <citation type="submission" date="2024-01" db="EMBL/GenBank/DDBJ databases">
        <title>The complete chloroplast genome sequence of Lithospermum erythrorhizon: insights into the phylogenetic relationship among Boraginaceae species and the maternal lineages of purple gromwells.</title>
        <authorList>
            <person name="Okada T."/>
            <person name="Watanabe K."/>
        </authorList>
    </citation>
    <scope>NUCLEOTIDE SEQUENCE [LARGE SCALE GENOMIC DNA]</scope>
</reference>
<feature type="compositionally biased region" description="Basic and acidic residues" evidence="5">
    <location>
        <begin position="376"/>
        <end position="386"/>
    </location>
</feature>
<evidence type="ECO:0000256" key="2">
    <source>
        <dbReference type="ARBA" id="ARBA00023242"/>
    </source>
</evidence>
<evidence type="ECO:0000256" key="1">
    <source>
        <dbReference type="ARBA" id="ARBA00004123"/>
    </source>
</evidence>
<keyword evidence="2 3" id="KW-0539">Nucleus</keyword>
<dbReference type="PANTHER" id="PTHR46554:SF2">
    <property type="entry name" value="TFIIS N-TERMINAL DOMAIN-CONTAINING PROTEIN"/>
    <property type="match status" value="1"/>
</dbReference>
<feature type="region of interest" description="Disordered" evidence="5">
    <location>
        <begin position="364"/>
        <end position="405"/>
    </location>
</feature>
<gene>
    <name evidence="7" type="ORF">LIER_35312</name>
</gene>
<dbReference type="InterPro" id="IPR017923">
    <property type="entry name" value="TFIIS_N"/>
</dbReference>
<evidence type="ECO:0000256" key="4">
    <source>
        <dbReference type="SAM" id="Coils"/>
    </source>
</evidence>
<feature type="compositionally biased region" description="Basic and acidic residues" evidence="5">
    <location>
        <begin position="305"/>
        <end position="329"/>
    </location>
</feature>
<dbReference type="EMBL" id="BAABME010015400">
    <property type="protein sequence ID" value="GAA0140979.1"/>
    <property type="molecule type" value="Genomic_DNA"/>
</dbReference>
<feature type="compositionally biased region" description="Low complexity" evidence="5">
    <location>
        <begin position="331"/>
        <end position="345"/>
    </location>
</feature>
<accession>A0AAV3NNN7</accession>
<feature type="compositionally biased region" description="Basic and acidic residues" evidence="5">
    <location>
        <begin position="285"/>
        <end position="297"/>
    </location>
</feature>
<keyword evidence="8" id="KW-1185">Reference proteome</keyword>
<comment type="subcellular location">
    <subcellularLocation>
        <location evidence="1 3">Nucleus</location>
    </subcellularLocation>
</comment>
<dbReference type="GO" id="GO:0005634">
    <property type="term" value="C:nucleus"/>
    <property type="evidence" value="ECO:0007669"/>
    <property type="project" value="UniProtKB-SubCell"/>
</dbReference>
<comment type="caution">
    <text evidence="7">The sequence shown here is derived from an EMBL/GenBank/DDBJ whole genome shotgun (WGS) entry which is preliminary data.</text>
</comment>
<feature type="coiled-coil region" evidence="4">
    <location>
        <begin position="406"/>
        <end position="433"/>
    </location>
</feature>
<dbReference type="PROSITE" id="PS51319">
    <property type="entry name" value="TFIIS_N"/>
    <property type="match status" value="1"/>
</dbReference>
<dbReference type="PANTHER" id="PTHR46554">
    <property type="entry name" value="MEDIATOR OF RNA POLYMERASE II TRANSCRIPTION SUBUNIT 26A-RELATED"/>
    <property type="match status" value="1"/>
</dbReference>
<organism evidence="7 8">
    <name type="scientific">Lithospermum erythrorhizon</name>
    <name type="common">Purple gromwell</name>
    <name type="synonym">Lithospermum officinale var. erythrorhizon</name>
    <dbReference type="NCBI Taxonomy" id="34254"/>
    <lineage>
        <taxon>Eukaryota</taxon>
        <taxon>Viridiplantae</taxon>
        <taxon>Streptophyta</taxon>
        <taxon>Embryophyta</taxon>
        <taxon>Tracheophyta</taxon>
        <taxon>Spermatophyta</taxon>
        <taxon>Magnoliopsida</taxon>
        <taxon>eudicotyledons</taxon>
        <taxon>Gunneridae</taxon>
        <taxon>Pentapetalae</taxon>
        <taxon>asterids</taxon>
        <taxon>lamiids</taxon>
        <taxon>Boraginales</taxon>
        <taxon>Boraginaceae</taxon>
        <taxon>Boraginoideae</taxon>
        <taxon>Lithospermeae</taxon>
        <taxon>Lithospermum</taxon>
    </lineage>
</organism>
<name>A0AAV3NNN7_LITER</name>
<feature type="region of interest" description="Disordered" evidence="5">
    <location>
        <begin position="284"/>
        <end position="352"/>
    </location>
</feature>
<sequence>MSRSLDYWRGYFKGVNSDIFDIIEQAIIVAALDCPKDFKSRRDHIAQLLFTCKMTKCFGCNGVGLSVPRKDFYDEEDEGAKCKNGEVGSKESKFNISGVDGDQVEMEMNVNHVCNVSYGDVEALTDEIEEESQFIGEVLRIKEILDNHQEESDSVLNESLRRLQLMDLSVEILKVTEIGKSVNGLKKHGSKQIRDLVRTLIEGWVGMLDAWMNAAAAITENTSPESVKTSAVVEEDEGLPSPPLDEGAFFAHSIELSHIFDGMDDDGSPLNNGGFNKNRVTWRKPSVEDKGMNDKPHNLQKSIARGKDRLTSNQVEDNKSEQPMKEEKMLPGVRPSKSSSVKPGSGRPPKPTIEQKIEKLRMQKTPLVDPQHVSPRNRELQPDKGAMRKKSLAPPQEKLRSPDMLQLKMEATKRKLQERYQEAENAKKQRTVQVMDLSDIPKHDAIQNQQMKHGVYNHNRHWTNGRR</sequence>
<evidence type="ECO:0000313" key="7">
    <source>
        <dbReference type="EMBL" id="GAA0140979.1"/>
    </source>
</evidence>
<feature type="domain" description="TFIIS N-terminal" evidence="6">
    <location>
        <begin position="136"/>
        <end position="211"/>
    </location>
</feature>
<dbReference type="Gene3D" id="1.20.930.10">
    <property type="entry name" value="Conserved domain common to transcription factors TFIIS, elongin A, CRSP70"/>
    <property type="match status" value="1"/>
</dbReference>
<dbReference type="CDD" id="cd00183">
    <property type="entry name" value="TFIIS_I"/>
    <property type="match status" value="1"/>
</dbReference>
<evidence type="ECO:0000259" key="6">
    <source>
        <dbReference type="PROSITE" id="PS51319"/>
    </source>
</evidence>
<dbReference type="InterPro" id="IPR035441">
    <property type="entry name" value="TFIIS/LEDGF_dom_sf"/>
</dbReference>
<proteinExistence type="predicted"/>
<keyword evidence="4" id="KW-0175">Coiled coil</keyword>
<dbReference type="InterPro" id="IPR003617">
    <property type="entry name" value="TFIIS/CRSP70_N_sub"/>
</dbReference>
<dbReference type="SMART" id="SM00509">
    <property type="entry name" value="TFS2N"/>
    <property type="match status" value="1"/>
</dbReference>
<evidence type="ECO:0000313" key="8">
    <source>
        <dbReference type="Proteomes" id="UP001454036"/>
    </source>
</evidence>
<dbReference type="SUPFAM" id="SSF47676">
    <property type="entry name" value="Conserved domain common to transcription factors TFIIS, elongin A, CRSP70"/>
    <property type="match status" value="1"/>
</dbReference>
<evidence type="ECO:0000256" key="5">
    <source>
        <dbReference type="SAM" id="MobiDB-lite"/>
    </source>
</evidence>
<dbReference type="Proteomes" id="UP001454036">
    <property type="component" value="Unassembled WGS sequence"/>
</dbReference>
<protein>
    <submittedName>
        <fullName evidence="7">General transcription factor</fullName>
    </submittedName>
</protein>
<dbReference type="AlphaFoldDB" id="A0AAV3NNN7"/>
<evidence type="ECO:0000256" key="3">
    <source>
        <dbReference type="PROSITE-ProRule" id="PRU00649"/>
    </source>
</evidence>
<feature type="compositionally biased region" description="Basic residues" evidence="5">
    <location>
        <begin position="458"/>
        <end position="467"/>
    </location>
</feature>